<organism evidence="1 2">
    <name type="scientific">Zopfia rhizophila CBS 207.26</name>
    <dbReference type="NCBI Taxonomy" id="1314779"/>
    <lineage>
        <taxon>Eukaryota</taxon>
        <taxon>Fungi</taxon>
        <taxon>Dikarya</taxon>
        <taxon>Ascomycota</taxon>
        <taxon>Pezizomycotina</taxon>
        <taxon>Dothideomycetes</taxon>
        <taxon>Dothideomycetes incertae sedis</taxon>
        <taxon>Zopfiaceae</taxon>
        <taxon>Zopfia</taxon>
    </lineage>
</organism>
<accession>A0A6A6EIB5</accession>
<dbReference type="Proteomes" id="UP000800200">
    <property type="component" value="Unassembled WGS sequence"/>
</dbReference>
<dbReference type="EMBL" id="ML994618">
    <property type="protein sequence ID" value="KAF2190369.1"/>
    <property type="molecule type" value="Genomic_DNA"/>
</dbReference>
<name>A0A6A6EIB5_9PEZI</name>
<gene>
    <name evidence="1" type="ORF">K469DRAFT_721215</name>
</gene>
<dbReference type="AlphaFoldDB" id="A0A6A6EIB5"/>
<evidence type="ECO:0000313" key="2">
    <source>
        <dbReference type="Proteomes" id="UP000800200"/>
    </source>
</evidence>
<dbReference type="OrthoDB" id="3793484at2759"/>
<protein>
    <submittedName>
        <fullName evidence="1">Uncharacterized protein</fullName>
    </submittedName>
</protein>
<proteinExistence type="predicted"/>
<keyword evidence="2" id="KW-1185">Reference proteome</keyword>
<sequence length="67" mass="7634">MSLVQTFLSQREAAMLYIAVMVSHFEAEILHIPPSLRFFTAGAEPDQLFRQAFLFLLAPSMPSSRYL</sequence>
<evidence type="ECO:0000313" key="1">
    <source>
        <dbReference type="EMBL" id="KAF2190369.1"/>
    </source>
</evidence>
<reference evidence="1" key="1">
    <citation type="journal article" date="2020" name="Stud. Mycol.">
        <title>101 Dothideomycetes genomes: a test case for predicting lifestyles and emergence of pathogens.</title>
        <authorList>
            <person name="Haridas S."/>
            <person name="Albert R."/>
            <person name="Binder M."/>
            <person name="Bloem J."/>
            <person name="Labutti K."/>
            <person name="Salamov A."/>
            <person name="Andreopoulos B."/>
            <person name="Baker S."/>
            <person name="Barry K."/>
            <person name="Bills G."/>
            <person name="Bluhm B."/>
            <person name="Cannon C."/>
            <person name="Castanera R."/>
            <person name="Culley D."/>
            <person name="Daum C."/>
            <person name="Ezra D."/>
            <person name="Gonzalez J."/>
            <person name="Henrissat B."/>
            <person name="Kuo A."/>
            <person name="Liang C."/>
            <person name="Lipzen A."/>
            <person name="Lutzoni F."/>
            <person name="Magnuson J."/>
            <person name="Mondo S."/>
            <person name="Nolan M."/>
            <person name="Ohm R."/>
            <person name="Pangilinan J."/>
            <person name="Park H.-J."/>
            <person name="Ramirez L."/>
            <person name="Alfaro M."/>
            <person name="Sun H."/>
            <person name="Tritt A."/>
            <person name="Yoshinaga Y."/>
            <person name="Zwiers L.-H."/>
            <person name="Turgeon B."/>
            <person name="Goodwin S."/>
            <person name="Spatafora J."/>
            <person name="Crous P."/>
            <person name="Grigoriev I."/>
        </authorList>
    </citation>
    <scope>NUCLEOTIDE SEQUENCE</scope>
    <source>
        <strain evidence="1">CBS 207.26</strain>
    </source>
</reference>